<feature type="domain" description="HTH cro/C1-type" evidence="1">
    <location>
        <begin position="41"/>
        <end position="93"/>
    </location>
</feature>
<accession>A0A5R8P7N5</accession>
<proteinExistence type="predicted"/>
<comment type="caution">
    <text evidence="2">The sequence shown here is derived from an EMBL/GenBank/DDBJ whole genome shotgun (WGS) entry which is preliminary data.</text>
</comment>
<sequence length="98" mass="10530">MSNGQHVRVDSSRDIERHGKDVLAGYDTERRAVELGRAVCERRKDLGLSQSELALRAGTSRATISRLEAGEHVPALNLLDRLAAALDATVGISFSSTG</sequence>
<dbReference type="RefSeq" id="WP_138458439.1">
    <property type="nucleotide sequence ID" value="NZ_VBUU01000036.1"/>
</dbReference>
<reference evidence="2 3" key="1">
    <citation type="submission" date="2019-05" db="EMBL/GenBank/DDBJ databases">
        <title>Genomes sequences of two Nocardia cyriacigeorgica environmental isolates, type strains Nocardia asteroides ATCC 19247 and Nocardia cyriacigeorgica DSM 44484.</title>
        <authorList>
            <person name="Vautrin F."/>
            <person name="Bergeron E."/>
            <person name="Dubost A."/>
            <person name="Abrouk D."/>
            <person name="Rodriguez Nava V."/>
            <person name="Pujic P."/>
        </authorList>
    </citation>
    <scope>NUCLEOTIDE SEQUENCE [LARGE SCALE GENOMIC DNA]</scope>
    <source>
        <strain evidence="2 3">EML 1456</strain>
    </source>
</reference>
<evidence type="ECO:0000313" key="3">
    <source>
        <dbReference type="Proteomes" id="UP000308349"/>
    </source>
</evidence>
<dbReference type="SUPFAM" id="SSF47413">
    <property type="entry name" value="lambda repressor-like DNA-binding domains"/>
    <property type="match status" value="1"/>
</dbReference>
<gene>
    <name evidence="2" type="ORF">FEK35_25820</name>
</gene>
<dbReference type="Pfam" id="PF01381">
    <property type="entry name" value="HTH_3"/>
    <property type="match status" value="1"/>
</dbReference>
<dbReference type="InterPro" id="IPR010982">
    <property type="entry name" value="Lambda_DNA-bd_dom_sf"/>
</dbReference>
<evidence type="ECO:0000259" key="1">
    <source>
        <dbReference type="PROSITE" id="PS50943"/>
    </source>
</evidence>
<dbReference type="AlphaFoldDB" id="A0A5R8P7N5"/>
<dbReference type="OrthoDB" id="6401124at2"/>
<dbReference type="PROSITE" id="PS50943">
    <property type="entry name" value="HTH_CROC1"/>
    <property type="match status" value="1"/>
</dbReference>
<dbReference type="EMBL" id="VBUU01000036">
    <property type="protein sequence ID" value="TLF98171.1"/>
    <property type="molecule type" value="Genomic_DNA"/>
</dbReference>
<evidence type="ECO:0000313" key="2">
    <source>
        <dbReference type="EMBL" id="TLF98171.1"/>
    </source>
</evidence>
<dbReference type="InterPro" id="IPR001387">
    <property type="entry name" value="Cro/C1-type_HTH"/>
</dbReference>
<dbReference type="CDD" id="cd00093">
    <property type="entry name" value="HTH_XRE"/>
    <property type="match status" value="1"/>
</dbReference>
<dbReference type="GO" id="GO:0003677">
    <property type="term" value="F:DNA binding"/>
    <property type="evidence" value="ECO:0007669"/>
    <property type="project" value="InterPro"/>
</dbReference>
<dbReference type="SMART" id="SM00530">
    <property type="entry name" value="HTH_XRE"/>
    <property type="match status" value="1"/>
</dbReference>
<protein>
    <submittedName>
        <fullName evidence="2">Helix-turn-helix transcriptional regulator</fullName>
    </submittedName>
</protein>
<name>A0A5R8P7N5_9NOCA</name>
<dbReference type="Gene3D" id="1.10.260.40">
    <property type="entry name" value="lambda repressor-like DNA-binding domains"/>
    <property type="match status" value="1"/>
</dbReference>
<organism evidence="2 3">
    <name type="scientific">Nocardia cyriacigeorgica</name>
    <dbReference type="NCBI Taxonomy" id="135487"/>
    <lineage>
        <taxon>Bacteria</taxon>
        <taxon>Bacillati</taxon>
        <taxon>Actinomycetota</taxon>
        <taxon>Actinomycetes</taxon>
        <taxon>Mycobacteriales</taxon>
        <taxon>Nocardiaceae</taxon>
        <taxon>Nocardia</taxon>
    </lineage>
</organism>
<dbReference type="Proteomes" id="UP000308349">
    <property type="component" value="Unassembled WGS sequence"/>
</dbReference>